<evidence type="ECO:0000313" key="2">
    <source>
        <dbReference type="EMBL" id="TDL15773.1"/>
    </source>
</evidence>
<accession>A0A4Y7PJX3</accession>
<dbReference type="EMBL" id="ML170262">
    <property type="protein sequence ID" value="TDL15773.1"/>
    <property type="molecule type" value="Genomic_DNA"/>
</dbReference>
<dbReference type="AlphaFoldDB" id="A0A4Y7PJX3"/>
<keyword evidence="3" id="KW-1185">Reference proteome</keyword>
<dbReference type="Proteomes" id="UP000294933">
    <property type="component" value="Unassembled WGS sequence"/>
</dbReference>
<name>A0A4Y7PJX3_9AGAM</name>
<reference evidence="2 3" key="1">
    <citation type="submission" date="2018-06" db="EMBL/GenBank/DDBJ databases">
        <title>A transcriptomic atlas of mushroom development highlights an independent origin of complex multicellularity.</title>
        <authorList>
            <consortium name="DOE Joint Genome Institute"/>
            <person name="Krizsan K."/>
            <person name="Almasi E."/>
            <person name="Merenyi Z."/>
            <person name="Sahu N."/>
            <person name="Viragh M."/>
            <person name="Koszo T."/>
            <person name="Mondo S."/>
            <person name="Kiss B."/>
            <person name="Balint B."/>
            <person name="Kues U."/>
            <person name="Barry K."/>
            <person name="Hegedus J.C."/>
            <person name="Henrissat B."/>
            <person name="Johnson J."/>
            <person name="Lipzen A."/>
            <person name="Ohm R."/>
            <person name="Nagy I."/>
            <person name="Pangilinan J."/>
            <person name="Yan J."/>
            <person name="Xiong Y."/>
            <person name="Grigoriev I.V."/>
            <person name="Hibbett D.S."/>
            <person name="Nagy L.G."/>
        </authorList>
    </citation>
    <scope>NUCLEOTIDE SEQUENCE [LARGE SCALE GENOMIC DNA]</scope>
    <source>
        <strain evidence="2 3">SZMC22713</strain>
    </source>
</reference>
<gene>
    <name evidence="2" type="ORF">BD410DRAFT_85707</name>
</gene>
<dbReference type="VEuPathDB" id="FungiDB:BD410DRAFT_85707"/>
<keyword evidence="1" id="KW-0732">Signal</keyword>
<feature type="signal peptide" evidence="1">
    <location>
        <begin position="1"/>
        <end position="19"/>
    </location>
</feature>
<evidence type="ECO:0000256" key="1">
    <source>
        <dbReference type="SAM" id="SignalP"/>
    </source>
</evidence>
<sequence length="90" mass="9719">MFSSKCLIMLLCLPAFAKSANPVPHIGSRPLSTGLFEIVSSVSNQRLNLAGAIPTDDNPIIGFADFPGAKNQEVRTRDRARHRNGPCIIS</sequence>
<organism evidence="2 3">
    <name type="scientific">Rickenella mellea</name>
    <dbReference type="NCBI Taxonomy" id="50990"/>
    <lineage>
        <taxon>Eukaryota</taxon>
        <taxon>Fungi</taxon>
        <taxon>Dikarya</taxon>
        <taxon>Basidiomycota</taxon>
        <taxon>Agaricomycotina</taxon>
        <taxon>Agaricomycetes</taxon>
        <taxon>Hymenochaetales</taxon>
        <taxon>Rickenellaceae</taxon>
        <taxon>Rickenella</taxon>
    </lineage>
</organism>
<feature type="chain" id="PRO_5021397931" evidence="1">
    <location>
        <begin position="20"/>
        <end position="90"/>
    </location>
</feature>
<evidence type="ECO:0000313" key="3">
    <source>
        <dbReference type="Proteomes" id="UP000294933"/>
    </source>
</evidence>
<proteinExistence type="predicted"/>
<protein>
    <submittedName>
        <fullName evidence="2">Uncharacterized protein</fullName>
    </submittedName>
</protein>